<dbReference type="PANTHER" id="PTHR40588">
    <property type="entry name" value="MRNA INTERFERASE TOXIN YAFQ"/>
    <property type="match status" value="1"/>
</dbReference>
<keyword evidence="1" id="KW-1277">Toxin-antitoxin system</keyword>
<organism evidence="4 5">
    <name type="scientific">Legionella anisa</name>
    <dbReference type="NCBI Taxonomy" id="28082"/>
    <lineage>
        <taxon>Bacteria</taxon>
        <taxon>Pseudomonadati</taxon>
        <taxon>Pseudomonadota</taxon>
        <taxon>Gammaproteobacteria</taxon>
        <taxon>Legionellales</taxon>
        <taxon>Legionellaceae</taxon>
        <taxon>Legionella</taxon>
    </lineage>
</organism>
<evidence type="ECO:0000313" key="5">
    <source>
        <dbReference type="Proteomes" id="UP000192511"/>
    </source>
</evidence>
<dbReference type="NCBIfam" id="TIGR02385">
    <property type="entry name" value="RelE_StbE"/>
    <property type="match status" value="1"/>
</dbReference>
<comment type="caution">
    <text evidence="4">The sequence shown here is derived from an EMBL/GenBank/DDBJ whole genome shotgun (WGS) entry which is preliminary data.</text>
</comment>
<dbReference type="PANTHER" id="PTHR40588:SF1">
    <property type="entry name" value="MRNA INTERFERASE TOXIN YAFQ"/>
    <property type="match status" value="1"/>
</dbReference>
<dbReference type="FunFam" id="3.30.2310.20:FF:000003">
    <property type="entry name" value="Type II toxin-antitoxin system YafQ family toxin"/>
    <property type="match status" value="1"/>
</dbReference>
<dbReference type="InterPro" id="IPR004386">
    <property type="entry name" value="Toxin_YafQ-like"/>
</dbReference>
<dbReference type="SUPFAM" id="SSF143011">
    <property type="entry name" value="RelE-like"/>
    <property type="match status" value="1"/>
</dbReference>
<dbReference type="RefSeq" id="WP_058388576.1">
    <property type="nucleotide sequence ID" value="NZ_CBCRWC010000009.1"/>
</dbReference>
<evidence type="ECO:0000313" key="4">
    <source>
        <dbReference type="EMBL" id="PNL73934.1"/>
    </source>
</evidence>
<dbReference type="InterPro" id="IPR035093">
    <property type="entry name" value="RelE/ParE_toxin_dom_sf"/>
</dbReference>
<protein>
    <submittedName>
        <fullName evidence="4">Type II toxin-antitoxin system YafQ family toxin</fullName>
    </submittedName>
</protein>
<dbReference type="GO" id="GO:0006415">
    <property type="term" value="P:translational termination"/>
    <property type="evidence" value="ECO:0007669"/>
    <property type="project" value="TreeGrafter"/>
</dbReference>
<evidence type="ECO:0000256" key="3">
    <source>
        <dbReference type="PIRSR" id="PIRSR006156-1"/>
    </source>
</evidence>
<dbReference type="NCBIfam" id="TIGR00053">
    <property type="entry name" value="YafQ family addiction module toxin"/>
    <property type="match status" value="1"/>
</dbReference>
<evidence type="ECO:0000256" key="1">
    <source>
        <dbReference type="ARBA" id="ARBA00022649"/>
    </source>
</evidence>
<keyword evidence="5" id="KW-1185">Reference proteome</keyword>
<proteinExistence type="inferred from homology"/>
<name>A0AAX0WZV3_9GAMM</name>
<reference evidence="4" key="1">
    <citation type="submission" date="2017-12" db="EMBL/GenBank/DDBJ databases">
        <title>FDA dAtabase for Regulatory Grade micrObial Sequences (FDA-ARGOS): Supporting development and validation of Infectious Disease Dx tests.</title>
        <authorList>
            <person name="Kerrigan L."/>
            <person name="Tallon L.J."/>
            <person name="Sadzewicz L."/>
            <person name="Sengamalay N."/>
            <person name="Ott S."/>
            <person name="Godinez A."/>
            <person name="Nagaraj S."/>
            <person name="Vavikolanu K."/>
            <person name="Vyas G."/>
            <person name="Nadendla S."/>
            <person name="Aluvathingal J."/>
            <person name="Sichtig H."/>
        </authorList>
    </citation>
    <scope>NUCLEOTIDE SEQUENCE [LARGE SCALE GENOMIC DNA]</scope>
    <source>
        <strain evidence="4">FDAARGOS_200</strain>
    </source>
</reference>
<evidence type="ECO:0000256" key="2">
    <source>
        <dbReference type="ARBA" id="ARBA00061366"/>
    </source>
</evidence>
<dbReference type="GO" id="GO:0006402">
    <property type="term" value="P:mRNA catabolic process"/>
    <property type="evidence" value="ECO:0007669"/>
    <property type="project" value="TreeGrafter"/>
</dbReference>
<dbReference type="AlphaFoldDB" id="A0AAX0WZV3"/>
<gene>
    <name evidence="4" type="ORF">A6J39_000250</name>
</gene>
<dbReference type="Gene3D" id="3.30.2310.20">
    <property type="entry name" value="RelE-like"/>
    <property type="match status" value="1"/>
</dbReference>
<dbReference type="EMBL" id="NBTX02000001">
    <property type="protein sequence ID" value="PNL73934.1"/>
    <property type="molecule type" value="Genomic_DNA"/>
</dbReference>
<accession>A0AAX0WZV3</accession>
<sequence>MVNVLKLCSSTQFKKDLKRVAKQGKNRKLIDDVIEKLQRQEPLPQKNRDHALVGDYKGYRECHITPDWLLIYRITNNNAVELLELTRTGSHSELFR</sequence>
<feature type="active site" description="Proton donor" evidence="3">
    <location>
        <position position="91"/>
    </location>
</feature>
<dbReference type="Pfam" id="PF15738">
    <property type="entry name" value="YafQ_toxin"/>
    <property type="match status" value="1"/>
</dbReference>
<dbReference type="PIRSF" id="PIRSF006156">
    <property type="entry name" value="YafQ"/>
    <property type="match status" value="1"/>
</dbReference>
<dbReference type="GO" id="GO:0004521">
    <property type="term" value="F:RNA endonuclease activity"/>
    <property type="evidence" value="ECO:0007669"/>
    <property type="project" value="TreeGrafter"/>
</dbReference>
<comment type="similarity">
    <text evidence="2">Belongs to the RelE toxin family. YafQ subfamily.</text>
</comment>
<dbReference type="InterPro" id="IPR007712">
    <property type="entry name" value="RelE/ParE_toxin"/>
</dbReference>
<dbReference type="Proteomes" id="UP000192511">
    <property type="component" value="Unassembled WGS sequence"/>
</dbReference>